<evidence type="ECO:0000256" key="1">
    <source>
        <dbReference type="SAM" id="MobiDB-lite"/>
    </source>
</evidence>
<dbReference type="Proteomes" id="UP000199155">
    <property type="component" value="Unassembled WGS sequence"/>
</dbReference>
<accession>A0A1G9GP21</accession>
<keyword evidence="3" id="KW-1185">Reference proteome</keyword>
<evidence type="ECO:0000313" key="3">
    <source>
        <dbReference type="Proteomes" id="UP000199155"/>
    </source>
</evidence>
<evidence type="ECO:0000313" key="2">
    <source>
        <dbReference type="EMBL" id="SDL02414.1"/>
    </source>
</evidence>
<protein>
    <recommendedName>
        <fullName evidence="4">Excreted virulence factor EspC, type VII ESX diderm</fullName>
    </recommendedName>
</protein>
<evidence type="ECO:0008006" key="4">
    <source>
        <dbReference type="Google" id="ProtNLM"/>
    </source>
</evidence>
<reference evidence="2 3" key="1">
    <citation type="submission" date="2016-10" db="EMBL/GenBank/DDBJ databases">
        <authorList>
            <person name="de Groot N.N."/>
        </authorList>
    </citation>
    <scope>NUCLEOTIDE SEQUENCE [LARGE SCALE GENOMIC DNA]</scope>
    <source>
        <strain evidence="2 3">CGMCC 4.5727</strain>
    </source>
</reference>
<sequence length="139" mass="14857">MAWDEWESMKSDAAATQADRMRLNELAPPGGGGGTADLASTPAQKKAAANAIEQHLEPDTKKAGDDAEGKTNAAVKEFSGWDTAAALKKAHSTWERQVKALMDRLGGDKAALRNTSILFQNNDIGIGVRVRQSSNLDHL</sequence>
<name>A0A1G9GP21_9ACTN</name>
<feature type="region of interest" description="Disordered" evidence="1">
    <location>
        <begin position="1"/>
        <end position="50"/>
    </location>
</feature>
<proteinExistence type="predicted"/>
<gene>
    <name evidence="2" type="ORF">SAMN05421806_116119</name>
</gene>
<dbReference type="RefSeq" id="WP_093615790.1">
    <property type="nucleotide sequence ID" value="NZ_FNFF01000016.1"/>
</dbReference>
<dbReference type="STRING" id="417292.SAMN05421806_116119"/>
<dbReference type="AlphaFoldDB" id="A0A1G9GP21"/>
<organism evidence="2 3">
    <name type="scientific">Streptomyces indicus</name>
    <dbReference type="NCBI Taxonomy" id="417292"/>
    <lineage>
        <taxon>Bacteria</taxon>
        <taxon>Bacillati</taxon>
        <taxon>Actinomycetota</taxon>
        <taxon>Actinomycetes</taxon>
        <taxon>Kitasatosporales</taxon>
        <taxon>Streptomycetaceae</taxon>
        <taxon>Streptomyces</taxon>
    </lineage>
</organism>
<dbReference type="EMBL" id="FNFF01000016">
    <property type="protein sequence ID" value="SDL02414.1"/>
    <property type="molecule type" value="Genomic_DNA"/>
</dbReference>
<dbReference type="OrthoDB" id="4331735at2"/>